<dbReference type="Pfam" id="PF00561">
    <property type="entry name" value="Abhydrolase_1"/>
    <property type="match status" value="1"/>
</dbReference>
<evidence type="ECO:0000313" key="3">
    <source>
        <dbReference type="Proteomes" id="UP000013304"/>
    </source>
</evidence>
<proteinExistence type="predicted"/>
<keyword evidence="2" id="KW-0378">Hydrolase</keyword>
<dbReference type="Gene3D" id="3.40.50.1820">
    <property type="entry name" value="alpha/beta hydrolase"/>
    <property type="match status" value="1"/>
</dbReference>
<dbReference type="PANTHER" id="PTHR43194:SF2">
    <property type="entry name" value="PEROXISOMAL MEMBRANE PROTEIN LPX1"/>
    <property type="match status" value="1"/>
</dbReference>
<dbReference type="AlphaFoldDB" id="N0CNC4"/>
<evidence type="ECO:0000313" key="2">
    <source>
        <dbReference type="EMBL" id="AGK75073.1"/>
    </source>
</evidence>
<accession>N0CNC4</accession>
<evidence type="ECO:0000259" key="1">
    <source>
        <dbReference type="Pfam" id="PF00561"/>
    </source>
</evidence>
<feature type="domain" description="AB hydrolase-1" evidence="1">
    <location>
        <begin position="49"/>
        <end position="157"/>
    </location>
</feature>
<dbReference type="InterPro" id="IPR029058">
    <property type="entry name" value="AB_hydrolase_fold"/>
</dbReference>
<dbReference type="PRINTS" id="PR00111">
    <property type="entry name" value="ABHYDROLASE"/>
</dbReference>
<dbReference type="PANTHER" id="PTHR43194">
    <property type="entry name" value="HYDROLASE ALPHA/BETA FOLD FAMILY"/>
    <property type="match status" value="1"/>
</dbReference>
<dbReference type="GO" id="GO:0016787">
    <property type="term" value="F:hydrolase activity"/>
    <property type="evidence" value="ECO:0007669"/>
    <property type="project" value="UniProtKB-KW"/>
</dbReference>
<organism evidence="2 3">
    <name type="scientific">Streptomyces microflavus DSM 40593</name>
    <dbReference type="NCBI Taxonomy" id="1303692"/>
    <lineage>
        <taxon>Bacteria</taxon>
        <taxon>Bacillati</taxon>
        <taxon>Actinomycetota</taxon>
        <taxon>Actinomycetes</taxon>
        <taxon>Kitasatosporales</taxon>
        <taxon>Streptomycetaceae</taxon>
        <taxon>Streptomyces</taxon>
    </lineage>
</organism>
<sequence>MPRGVPGAGRRRESAVYEVEFDGRGGLIRWTEAAGSGGGDGGVVGAATVYVHGLGAMSAVYHAHVAAHPALSGRRSLFVDLPGHGISDRPAGFGYTLEDHADALAAVLDAAGIRGGLIVGHSMGGSVSVVLAHRRPDLVSGLVLTEANLDPAPPPTAGSSSIAAYTEEEFVHGGGFAEVLRRSGPTWAATMRLADPLALHRSATGLVRGTAPTVRRMLLESPAERCYLQGTLSGGLPGAAELIASGVRVIEVPGAGHNVMFDRPDVLAAAVAGSVL</sequence>
<dbReference type="HOGENOM" id="CLU_020336_39_0_11"/>
<dbReference type="InterPro" id="IPR000073">
    <property type="entry name" value="AB_hydrolase_1"/>
</dbReference>
<dbReference type="InterPro" id="IPR050228">
    <property type="entry name" value="Carboxylesterase_BioH"/>
</dbReference>
<gene>
    <name evidence="2" type="ORF">SFUL_88</name>
</gene>
<dbReference type="eggNOG" id="COG0596">
    <property type="taxonomic scope" value="Bacteria"/>
</dbReference>
<dbReference type="EMBL" id="CP005080">
    <property type="protein sequence ID" value="AGK75073.1"/>
    <property type="molecule type" value="Genomic_DNA"/>
</dbReference>
<dbReference type="Proteomes" id="UP000013304">
    <property type="component" value="Chromosome"/>
</dbReference>
<dbReference type="KEGG" id="sfi:SFUL_88"/>
<dbReference type="PATRIC" id="fig|1303692.3.peg.90"/>
<reference evidence="2 3" key="1">
    <citation type="submission" date="2013-04" db="EMBL/GenBank/DDBJ databases">
        <title>Complete genome sequence of Streptomyces fulvissimus.</title>
        <authorList>
            <person name="Myronovskyi M."/>
            <person name="Tokovenko B."/>
            <person name="Manderscheid N."/>
            <person name="Petzke L."/>
            <person name="Luzhetskyy A."/>
        </authorList>
    </citation>
    <scope>NUCLEOTIDE SEQUENCE [LARGE SCALE GENOMIC DNA]</scope>
    <source>
        <strain evidence="2 3">DSM 40593</strain>
    </source>
</reference>
<name>N0CNC4_STRMI</name>
<dbReference type="SUPFAM" id="SSF53474">
    <property type="entry name" value="alpha/beta-Hydrolases"/>
    <property type="match status" value="1"/>
</dbReference>
<protein>
    <submittedName>
        <fullName evidence="2">Hydrolase</fullName>
    </submittedName>
</protein>